<protein>
    <submittedName>
        <fullName evidence="1">Uncharacterized protein</fullName>
    </submittedName>
</protein>
<dbReference type="Proteomes" id="UP001148662">
    <property type="component" value="Unassembled WGS sequence"/>
</dbReference>
<gene>
    <name evidence="1" type="ORF">NM688_g9012</name>
</gene>
<evidence type="ECO:0000313" key="2">
    <source>
        <dbReference type="Proteomes" id="UP001148662"/>
    </source>
</evidence>
<evidence type="ECO:0000313" key="1">
    <source>
        <dbReference type="EMBL" id="KAJ3521481.1"/>
    </source>
</evidence>
<sequence length="610" mass="69743">MSATSGLSPEQYLRHPLEVSPVHMSKPTESQRFKPMSDTILYRCRKSDYCFRYENLWVDALRSARFEPIGLATNLELPKDCQESQVVEGDSVTSPIALMYSGIQDSYSFSETARLQVDRWHKRTIPRHSGTEGQEPHPPDWTKVNKCFAVIVFLPPGELVLNDICVDHRNVQIEDGKLRHAFDILMKTIQNTRAVVGILTDEKTSLIIDCLSCSYDEELPILTSVSTSVTALRILISSLIYAEADDWSLVRIHPFAAQRFLQGSALGQTSLNDLLDDSQVSKKRWFSDFDLYTMQRVPELWYKFAGWRRHVQDEGLKHLISSGMMITFEPDGFARRFGLLRSPYPYRSLPQETTDSILTNRKRRPRNTTLDAVLRPSEDIAVFSAYVTGCNELFCVKLFDERFFCIPEVDDDECVIGPSHTRLGSLHRSEDLARHEECVYHRLSALQGTLLPHCYGFHLVRQEHPLSTSTSLLICISPFLRFTLPDGWQCYGLIMEKIEGPPFAEIFKASSQAVQASFILQMRHGVRALRAAGINQRDWHLNQILCSQRGQDQPEVVFIDFGFSEMYVGDENGTPTTNDLVDVWGLLCLRLGVEDDMLDQHWLPPLEYEY</sequence>
<accession>A0ACC1RN02</accession>
<comment type="caution">
    <text evidence="1">The sequence shown here is derived from an EMBL/GenBank/DDBJ whole genome shotgun (WGS) entry which is preliminary data.</text>
</comment>
<keyword evidence="2" id="KW-1185">Reference proteome</keyword>
<proteinExistence type="predicted"/>
<reference evidence="1" key="1">
    <citation type="submission" date="2022-07" db="EMBL/GenBank/DDBJ databases">
        <title>Genome Sequence of Phlebia brevispora.</title>
        <authorList>
            <person name="Buettner E."/>
        </authorList>
    </citation>
    <scope>NUCLEOTIDE SEQUENCE</scope>
    <source>
        <strain evidence="1">MPL23</strain>
    </source>
</reference>
<organism evidence="1 2">
    <name type="scientific">Phlebia brevispora</name>
    <dbReference type="NCBI Taxonomy" id="194682"/>
    <lineage>
        <taxon>Eukaryota</taxon>
        <taxon>Fungi</taxon>
        <taxon>Dikarya</taxon>
        <taxon>Basidiomycota</taxon>
        <taxon>Agaricomycotina</taxon>
        <taxon>Agaricomycetes</taxon>
        <taxon>Polyporales</taxon>
        <taxon>Meruliaceae</taxon>
        <taxon>Phlebia</taxon>
    </lineage>
</organism>
<name>A0ACC1RN02_9APHY</name>
<dbReference type="EMBL" id="JANHOG010002629">
    <property type="protein sequence ID" value="KAJ3521481.1"/>
    <property type="molecule type" value="Genomic_DNA"/>
</dbReference>